<feature type="region of interest" description="Disordered" evidence="1">
    <location>
        <begin position="241"/>
        <end position="269"/>
    </location>
</feature>
<feature type="compositionally biased region" description="Low complexity" evidence="1">
    <location>
        <begin position="11"/>
        <end position="32"/>
    </location>
</feature>
<proteinExistence type="predicted"/>
<evidence type="ECO:0000256" key="1">
    <source>
        <dbReference type="SAM" id="MobiDB-lite"/>
    </source>
</evidence>
<dbReference type="Proteomes" id="UP001152300">
    <property type="component" value="Unassembled WGS sequence"/>
</dbReference>
<keyword evidence="3" id="KW-1185">Reference proteome</keyword>
<dbReference type="EMBL" id="JAPEIS010000014">
    <property type="protein sequence ID" value="KAJ8059728.1"/>
    <property type="molecule type" value="Genomic_DNA"/>
</dbReference>
<feature type="compositionally biased region" description="Basic and acidic residues" evidence="1">
    <location>
        <begin position="260"/>
        <end position="269"/>
    </location>
</feature>
<evidence type="ECO:0000313" key="2">
    <source>
        <dbReference type="EMBL" id="KAJ8059728.1"/>
    </source>
</evidence>
<name>A0A9X0AF43_9HELO</name>
<sequence length="269" mass="30089">MGIQTHSRQYTMPPGSLTSPPLTPPSTTEKTSSLVSRIIEEIRNRQEGRNVTSEPWIGYSLDPKGYEELQQELQRDESLWGFTQHKLRHPRARFPGIVIEVSYSQKRKNLDFLADDYIIGSNGNIKVVVGIDVEYKNTKKATLSVWRTSTVKKAGKNLLVSKLVVANQVFRDSNSNPSGSHTGGLRLRLEDFVPTGIAGAELQLSDPVIIPSNKLYSWLQQAEGGAPFAGEEIGFVQVDPPWEGTYRRDSSPVEELSQSDEERFRADES</sequence>
<feature type="compositionally biased region" description="Polar residues" evidence="1">
    <location>
        <begin position="1"/>
        <end position="10"/>
    </location>
</feature>
<organism evidence="2 3">
    <name type="scientific">Sclerotinia nivalis</name>
    <dbReference type="NCBI Taxonomy" id="352851"/>
    <lineage>
        <taxon>Eukaryota</taxon>
        <taxon>Fungi</taxon>
        <taxon>Dikarya</taxon>
        <taxon>Ascomycota</taxon>
        <taxon>Pezizomycotina</taxon>
        <taxon>Leotiomycetes</taxon>
        <taxon>Helotiales</taxon>
        <taxon>Sclerotiniaceae</taxon>
        <taxon>Sclerotinia</taxon>
    </lineage>
</organism>
<feature type="region of interest" description="Disordered" evidence="1">
    <location>
        <begin position="1"/>
        <end position="32"/>
    </location>
</feature>
<dbReference type="OrthoDB" id="3485856at2759"/>
<reference evidence="2" key="1">
    <citation type="submission" date="2022-11" db="EMBL/GenBank/DDBJ databases">
        <title>Genome Resource of Sclerotinia nivalis Strain SnTB1, a Plant Pathogen Isolated from American Ginseng.</title>
        <authorList>
            <person name="Fan S."/>
        </authorList>
    </citation>
    <scope>NUCLEOTIDE SEQUENCE</scope>
    <source>
        <strain evidence="2">SnTB1</strain>
    </source>
</reference>
<dbReference type="AlphaFoldDB" id="A0A9X0AF43"/>
<comment type="caution">
    <text evidence="2">The sequence shown here is derived from an EMBL/GenBank/DDBJ whole genome shotgun (WGS) entry which is preliminary data.</text>
</comment>
<accession>A0A9X0AF43</accession>
<evidence type="ECO:0000313" key="3">
    <source>
        <dbReference type="Proteomes" id="UP001152300"/>
    </source>
</evidence>
<protein>
    <submittedName>
        <fullName evidence="2">Uncharacterized protein</fullName>
    </submittedName>
</protein>
<gene>
    <name evidence="2" type="ORF">OCU04_011373</name>
</gene>